<organism evidence="1 2">
    <name type="scientific">Okeanomitos corallinicola TIOX110</name>
    <dbReference type="NCBI Taxonomy" id="3133117"/>
    <lineage>
        <taxon>Bacteria</taxon>
        <taxon>Bacillati</taxon>
        <taxon>Cyanobacteriota</taxon>
        <taxon>Cyanophyceae</taxon>
        <taxon>Nostocales</taxon>
        <taxon>Aphanizomenonaceae</taxon>
        <taxon>Okeanomitos</taxon>
    </lineage>
</organism>
<evidence type="ECO:0000313" key="2">
    <source>
        <dbReference type="Proteomes" id="UP001483337"/>
    </source>
</evidence>
<reference evidence="1 2" key="1">
    <citation type="submission" date="2024-04" db="EMBL/GenBank/DDBJ databases">
        <title>Okeanomitos corallinicola gen. &amp; sp. nov. (Nostocales, Cyanobacteria), a new toxic marine heterocyst-forming cyanobacterium from a coral reef.</title>
        <authorList>
            <person name="Li H."/>
            <person name="Li R."/>
            <person name="Kang J."/>
            <person name="Hii K.S."/>
            <person name="Mohamed H.F."/>
            <person name="Xu X."/>
            <person name="Luo Z."/>
        </authorList>
    </citation>
    <scope>NUCLEOTIDE SEQUENCE [LARGE SCALE GENOMIC DNA]</scope>
    <source>
        <strain evidence="1 2">TIOX110</strain>
    </source>
</reference>
<dbReference type="RefSeq" id="WP_353929253.1">
    <property type="nucleotide sequence ID" value="NZ_CP150886.1"/>
</dbReference>
<dbReference type="Proteomes" id="UP001483337">
    <property type="component" value="Chromosome"/>
</dbReference>
<gene>
    <name evidence="1" type="ORF">WJM97_13090</name>
</gene>
<evidence type="ECO:0000313" key="1">
    <source>
        <dbReference type="EMBL" id="WZB86339.1"/>
    </source>
</evidence>
<dbReference type="EMBL" id="CP150886">
    <property type="protein sequence ID" value="WZB86339.1"/>
    <property type="molecule type" value="Genomic_DNA"/>
</dbReference>
<keyword evidence="2" id="KW-1185">Reference proteome</keyword>
<protein>
    <submittedName>
        <fullName evidence="1">Uncharacterized protein</fullName>
    </submittedName>
</protein>
<proteinExistence type="predicted"/>
<accession>A0ABZ2UM58</accession>
<sequence length="208" mass="23715">MKKLDSIGENNYLMLKNLVLLFPYFVLFSFVFVSPVFSQNLSSKPINSELSNSCSQQSLESLITQLMLNLPSYANRVTQRSRRLSRDVDIYPYILAAGKPELKELPLNPSIDVADQYESKGVDQVLFTTVERQYIDKKAVELQQFHWLFLTKTHMGWQVVMMFTQTGEYPVKLPIAPPRNSSDGAIAQAVKLWLRDCEAGSIKMQGKI</sequence>
<name>A0ABZ2UM58_9CYAN</name>